<protein>
    <submittedName>
        <fullName evidence="2">Uncharacterized protein</fullName>
    </submittedName>
</protein>
<dbReference type="Proteomes" id="UP000257109">
    <property type="component" value="Unassembled WGS sequence"/>
</dbReference>
<accession>A0A371G103</accession>
<dbReference type="EMBL" id="QJKJ01007109">
    <property type="protein sequence ID" value="RDX84236.1"/>
    <property type="molecule type" value="Genomic_DNA"/>
</dbReference>
<feature type="transmembrane region" description="Helical" evidence="1">
    <location>
        <begin position="63"/>
        <end position="85"/>
    </location>
</feature>
<proteinExistence type="predicted"/>
<keyword evidence="1" id="KW-0812">Transmembrane</keyword>
<gene>
    <name evidence="2" type="ORF">CR513_34751</name>
</gene>
<name>A0A371G103_MUCPR</name>
<evidence type="ECO:0000256" key="1">
    <source>
        <dbReference type="SAM" id="Phobius"/>
    </source>
</evidence>
<sequence length="216" mass="23682">MGGIETIWPNKSISAQKKLSRPDQLLPSQAQLCELSHSKRSMQHRKDHLGGPSARFKGLLNSYFYPLPFTLHLLALALIPLWYTVSLSGVPLNRRGKGINVRLGQSEPSKIESSLTLSCLTVSMSILSRDRVGYSLAKSSSDLLHALDPEIEITLRRLRKVRSTVVSNSSSSYSTSNSASNSNNSISLTNNSDFSECNSSNINLGCNFCPNKAQEP</sequence>
<keyword evidence="3" id="KW-1185">Reference proteome</keyword>
<keyword evidence="1" id="KW-0472">Membrane</keyword>
<feature type="non-terminal residue" evidence="2">
    <location>
        <position position="1"/>
    </location>
</feature>
<comment type="caution">
    <text evidence="2">The sequence shown here is derived from an EMBL/GenBank/DDBJ whole genome shotgun (WGS) entry which is preliminary data.</text>
</comment>
<evidence type="ECO:0000313" key="2">
    <source>
        <dbReference type="EMBL" id="RDX84236.1"/>
    </source>
</evidence>
<dbReference type="AlphaFoldDB" id="A0A371G103"/>
<keyword evidence="1" id="KW-1133">Transmembrane helix</keyword>
<organism evidence="2 3">
    <name type="scientific">Mucuna pruriens</name>
    <name type="common">Velvet bean</name>
    <name type="synonym">Dolichos pruriens</name>
    <dbReference type="NCBI Taxonomy" id="157652"/>
    <lineage>
        <taxon>Eukaryota</taxon>
        <taxon>Viridiplantae</taxon>
        <taxon>Streptophyta</taxon>
        <taxon>Embryophyta</taxon>
        <taxon>Tracheophyta</taxon>
        <taxon>Spermatophyta</taxon>
        <taxon>Magnoliopsida</taxon>
        <taxon>eudicotyledons</taxon>
        <taxon>Gunneridae</taxon>
        <taxon>Pentapetalae</taxon>
        <taxon>rosids</taxon>
        <taxon>fabids</taxon>
        <taxon>Fabales</taxon>
        <taxon>Fabaceae</taxon>
        <taxon>Papilionoideae</taxon>
        <taxon>50 kb inversion clade</taxon>
        <taxon>NPAAA clade</taxon>
        <taxon>indigoferoid/millettioid clade</taxon>
        <taxon>Phaseoleae</taxon>
        <taxon>Mucuna</taxon>
    </lineage>
</organism>
<reference evidence="2" key="1">
    <citation type="submission" date="2018-05" db="EMBL/GenBank/DDBJ databases">
        <title>Draft genome of Mucuna pruriens seed.</title>
        <authorList>
            <person name="Nnadi N.E."/>
            <person name="Vos R."/>
            <person name="Hasami M.H."/>
            <person name="Devisetty U.K."/>
            <person name="Aguiy J.C."/>
        </authorList>
    </citation>
    <scope>NUCLEOTIDE SEQUENCE [LARGE SCALE GENOMIC DNA]</scope>
    <source>
        <strain evidence="2">JCA_2017</strain>
    </source>
</reference>
<evidence type="ECO:0000313" key="3">
    <source>
        <dbReference type="Proteomes" id="UP000257109"/>
    </source>
</evidence>